<keyword evidence="2" id="KW-1185">Reference proteome</keyword>
<sequence>MYLGYSTSVDYLSGEAAITRSILQNPFEKFEKFERKCFMYHTKYLNKIAFDPVLWDSFKPDDFDLIRKQMLSDKKDYFIKHLGVDAFSSNAPVTNSQGHTGAVKTRLKTI</sequence>
<reference evidence="1 2" key="1">
    <citation type="journal article" date="2012" name="J. Bacteriol.">
        <title>Genome sequence of proteorhodopsin-containing sea ice bacterium Glaciecola punicea ACAM 611T.</title>
        <authorList>
            <person name="Qin Q.-L."/>
            <person name="Xie B.-B."/>
            <person name="Shu Y.-L."/>
            <person name="Rong J.-C."/>
            <person name="Zhao D.-L."/>
            <person name="Zhang X.-Y."/>
            <person name="Chen X.-L."/>
            <person name="Zhou B.-C."/>
            <person name="Zhanga Y.-Z."/>
        </authorList>
    </citation>
    <scope>NUCLEOTIDE SEQUENCE [LARGE SCALE GENOMIC DNA]</scope>
    <source>
        <strain evidence="1 2">ACAM 611</strain>
    </source>
</reference>
<comment type="caution">
    <text evidence="1">The sequence shown here is derived from an EMBL/GenBank/DDBJ whole genome shotgun (WGS) entry which is preliminary data.</text>
</comment>
<organism evidence="1 2">
    <name type="scientific">Glaciecola punicea ACAM 611</name>
    <dbReference type="NCBI Taxonomy" id="1121923"/>
    <lineage>
        <taxon>Bacteria</taxon>
        <taxon>Pseudomonadati</taxon>
        <taxon>Pseudomonadota</taxon>
        <taxon>Gammaproteobacteria</taxon>
        <taxon>Alteromonadales</taxon>
        <taxon>Alteromonadaceae</taxon>
        <taxon>Glaciecola</taxon>
    </lineage>
</organism>
<proteinExistence type="predicted"/>
<protein>
    <submittedName>
        <fullName evidence="1">Uncharacterized protein</fullName>
    </submittedName>
</protein>
<dbReference type="EMBL" id="BAET01000014">
    <property type="protein sequence ID" value="GAB55716.1"/>
    <property type="molecule type" value="Genomic_DNA"/>
</dbReference>
<dbReference type="Proteomes" id="UP000053586">
    <property type="component" value="Unassembled WGS sequence"/>
</dbReference>
<dbReference type="STRING" id="56804.BAE46_09705"/>
<evidence type="ECO:0000313" key="2">
    <source>
        <dbReference type="Proteomes" id="UP000053586"/>
    </source>
</evidence>
<dbReference type="OrthoDB" id="9804086at2"/>
<gene>
    <name evidence="1" type="ORF">GPUN_1599</name>
</gene>
<accession>H5TBN9</accession>
<dbReference type="AlphaFoldDB" id="H5TBN9"/>
<name>H5TBN9_9ALTE</name>
<reference evidence="1 2" key="2">
    <citation type="journal article" date="2017" name="Antonie Van Leeuwenhoek">
        <title>Rhizobium rhizosphaerae sp. nov., a novel species isolated from rice rhizosphere.</title>
        <authorList>
            <person name="Zhao J.J."/>
            <person name="Zhang J."/>
            <person name="Zhang R.J."/>
            <person name="Zhang C.W."/>
            <person name="Yin H.Q."/>
            <person name="Zhang X.X."/>
        </authorList>
    </citation>
    <scope>NUCLEOTIDE SEQUENCE [LARGE SCALE GENOMIC DNA]</scope>
    <source>
        <strain evidence="1 2">ACAM 611</strain>
    </source>
</reference>
<dbReference type="RefSeq" id="WP_006005063.1">
    <property type="nucleotide sequence ID" value="NZ_BAET01000014.1"/>
</dbReference>
<evidence type="ECO:0000313" key="1">
    <source>
        <dbReference type="EMBL" id="GAB55716.1"/>
    </source>
</evidence>